<proteinExistence type="predicted"/>
<dbReference type="InterPro" id="IPR002938">
    <property type="entry name" value="FAD-bd"/>
</dbReference>
<organism evidence="2 3">
    <name type="scientific">Endozoicomonas montiporae</name>
    <dbReference type="NCBI Taxonomy" id="1027273"/>
    <lineage>
        <taxon>Bacteria</taxon>
        <taxon>Pseudomonadati</taxon>
        <taxon>Pseudomonadota</taxon>
        <taxon>Gammaproteobacteria</taxon>
        <taxon>Oceanospirillales</taxon>
        <taxon>Endozoicomonadaceae</taxon>
        <taxon>Endozoicomonas</taxon>
    </lineage>
</organism>
<dbReference type="PANTHER" id="PTHR43747:SF1">
    <property type="entry name" value="SLR1998 PROTEIN"/>
    <property type="match status" value="1"/>
</dbReference>
<dbReference type="RefSeq" id="WP_034872308.1">
    <property type="nucleotide sequence ID" value="NZ_JOKG01000001.1"/>
</dbReference>
<evidence type="ECO:0000313" key="2">
    <source>
        <dbReference type="EMBL" id="KEQ15170.1"/>
    </source>
</evidence>
<accession>A0A081N9P7</accession>
<dbReference type="InterPro" id="IPR050816">
    <property type="entry name" value="Flavin-dep_Halogenase_NPB"/>
</dbReference>
<dbReference type="Gene3D" id="3.30.9.100">
    <property type="match status" value="1"/>
</dbReference>
<feature type="domain" description="FAD-binding" evidence="1">
    <location>
        <begin position="9"/>
        <end position="329"/>
    </location>
</feature>
<protein>
    <recommendedName>
        <fullName evidence="1">FAD-binding domain-containing protein</fullName>
    </recommendedName>
</protein>
<dbReference type="AlphaFoldDB" id="A0A081N9P7"/>
<evidence type="ECO:0000259" key="1">
    <source>
        <dbReference type="Pfam" id="PF01494"/>
    </source>
</evidence>
<comment type="caution">
    <text evidence="2">The sequence shown here is derived from an EMBL/GenBank/DDBJ whole genome shotgun (WGS) entry which is preliminary data.</text>
</comment>
<name>A0A081N9P7_9GAMM</name>
<dbReference type="EMBL" id="JOKG01000001">
    <property type="protein sequence ID" value="KEQ15170.1"/>
    <property type="molecule type" value="Genomic_DNA"/>
</dbReference>
<reference evidence="2 3" key="1">
    <citation type="submission" date="2014-06" db="EMBL/GenBank/DDBJ databases">
        <title>Whole Genome Sequences of Three Symbiotic Endozoicomonas Bacteria.</title>
        <authorList>
            <person name="Neave M.J."/>
            <person name="Apprill A."/>
            <person name="Voolstra C.R."/>
        </authorList>
    </citation>
    <scope>NUCLEOTIDE SEQUENCE [LARGE SCALE GENOMIC DNA]</scope>
    <source>
        <strain evidence="2 3">LMG 24815</strain>
    </source>
</reference>
<evidence type="ECO:0000313" key="3">
    <source>
        <dbReference type="Proteomes" id="UP000028006"/>
    </source>
</evidence>
<dbReference type="GO" id="GO:0071949">
    <property type="term" value="F:FAD binding"/>
    <property type="evidence" value="ECO:0007669"/>
    <property type="project" value="InterPro"/>
</dbReference>
<dbReference type="Gene3D" id="3.50.50.60">
    <property type="entry name" value="FAD/NAD(P)-binding domain"/>
    <property type="match status" value="1"/>
</dbReference>
<keyword evidence="3" id="KW-1185">Reference proteome</keyword>
<gene>
    <name evidence="2" type="ORF">GZ77_00250</name>
</gene>
<sequence>MTTKEKNYDLVVVGGGPAGLASAISTLQKLKLSVLVIDGKQTNSERIGESCPPETILLLKQLGVETSFYQGGHTPCPGYASVWGRSDVGYNDFIVSPLGHSWCLNRKQFDLMLANRACQQGAEIAWNTRFLGTEPLSNDDEGHVLNLENTHDKSRYKVKARFVVDASGARARFARALGVGKKIDDRLFAVVRFSEIAAGQASKQVQLEATPDGWWYSTLLPAQRLVTMFVSEKEQLSWLQGDKKKGFEAALQSTTFIARHAEQLLLQNDQFYIWPIYSGLLANIEGSDWMAIGDAASSYDPIVAQGIYKGLSDGILSSQTLLAFFTGQSECRASFSENVIKRYQFYKKSRQQLYIQESRWANHSFWQQRLMTSA</sequence>
<dbReference type="PRINTS" id="PR00368">
    <property type="entry name" value="FADPNR"/>
</dbReference>
<dbReference type="Proteomes" id="UP000028006">
    <property type="component" value="Unassembled WGS sequence"/>
</dbReference>
<dbReference type="eggNOG" id="COG0644">
    <property type="taxonomic scope" value="Bacteria"/>
</dbReference>
<dbReference type="SUPFAM" id="SSF51905">
    <property type="entry name" value="FAD/NAD(P)-binding domain"/>
    <property type="match status" value="1"/>
</dbReference>
<dbReference type="Pfam" id="PF01494">
    <property type="entry name" value="FAD_binding_3"/>
    <property type="match status" value="1"/>
</dbReference>
<dbReference type="InterPro" id="IPR036188">
    <property type="entry name" value="FAD/NAD-bd_sf"/>
</dbReference>
<dbReference type="PANTHER" id="PTHR43747">
    <property type="entry name" value="FAD-BINDING PROTEIN"/>
    <property type="match status" value="1"/>
</dbReference>